<keyword evidence="7" id="KW-0539">Nucleus</keyword>
<evidence type="ECO:0000256" key="1">
    <source>
        <dbReference type="ARBA" id="ARBA00004123"/>
    </source>
</evidence>
<evidence type="ECO:0000256" key="5">
    <source>
        <dbReference type="ARBA" id="ARBA00023015"/>
    </source>
</evidence>
<keyword evidence="3" id="KW-0863">Zinc-finger</keyword>
<evidence type="ECO:0000256" key="2">
    <source>
        <dbReference type="ARBA" id="ARBA00022723"/>
    </source>
</evidence>
<protein>
    <submittedName>
        <fullName evidence="10">Uncharacterized protein</fullName>
    </submittedName>
</protein>
<dbReference type="SUPFAM" id="SSF103637">
    <property type="entry name" value="CCHHC domain"/>
    <property type="match status" value="1"/>
</dbReference>
<evidence type="ECO:0000256" key="6">
    <source>
        <dbReference type="ARBA" id="ARBA00023163"/>
    </source>
</evidence>
<dbReference type="GO" id="GO:0008270">
    <property type="term" value="F:zinc ion binding"/>
    <property type="evidence" value="ECO:0007669"/>
    <property type="project" value="UniProtKB-KW"/>
</dbReference>
<dbReference type="HOGENOM" id="CLU_994748_0_0_1"/>
<keyword evidence="11" id="KW-1185">Reference proteome</keyword>
<gene>
    <name evidence="10" type="ORF">CAEBREN_11750</name>
</gene>
<keyword evidence="2" id="KW-0479">Metal-binding</keyword>
<dbReference type="GO" id="GO:0006355">
    <property type="term" value="P:regulation of DNA-templated transcription"/>
    <property type="evidence" value="ECO:0007669"/>
    <property type="project" value="InterPro"/>
</dbReference>
<dbReference type="EMBL" id="GL379927">
    <property type="protein sequence ID" value="EGT35898.1"/>
    <property type="molecule type" value="Genomic_DNA"/>
</dbReference>
<dbReference type="eggNOG" id="ENOG502TJT0">
    <property type="taxonomic scope" value="Eukaryota"/>
</dbReference>
<feature type="region of interest" description="Disordered" evidence="8">
    <location>
        <begin position="1"/>
        <end position="40"/>
    </location>
</feature>
<evidence type="ECO:0000256" key="4">
    <source>
        <dbReference type="ARBA" id="ARBA00022833"/>
    </source>
</evidence>
<keyword evidence="9" id="KW-1133">Transmembrane helix</keyword>
<dbReference type="AlphaFoldDB" id="G0NQT6"/>
<reference evidence="11" key="1">
    <citation type="submission" date="2011-07" db="EMBL/GenBank/DDBJ databases">
        <authorList>
            <consortium name="Caenorhabditis brenneri Sequencing and Analysis Consortium"/>
            <person name="Wilson R.K."/>
        </authorList>
    </citation>
    <scope>NUCLEOTIDE SEQUENCE [LARGE SCALE GENOMIC DNA]</scope>
    <source>
        <strain evidence="11">PB2801</strain>
    </source>
</reference>
<dbReference type="InterPro" id="IPR036060">
    <property type="entry name" value="Znf_C2H2C_sf"/>
</dbReference>
<evidence type="ECO:0000256" key="7">
    <source>
        <dbReference type="ARBA" id="ARBA00023242"/>
    </source>
</evidence>
<evidence type="ECO:0000256" key="3">
    <source>
        <dbReference type="ARBA" id="ARBA00022771"/>
    </source>
</evidence>
<keyword evidence="4" id="KW-0862">Zinc</keyword>
<evidence type="ECO:0000256" key="9">
    <source>
        <dbReference type="SAM" id="Phobius"/>
    </source>
</evidence>
<dbReference type="Proteomes" id="UP000008068">
    <property type="component" value="Unassembled WGS sequence"/>
</dbReference>
<organism evidence="11">
    <name type="scientific">Caenorhabditis brenneri</name>
    <name type="common">Nematode worm</name>
    <dbReference type="NCBI Taxonomy" id="135651"/>
    <lineage>
        <taxon>Eukaryota</taxon>
        <taxon>Metazoa</taxon>
        <taxon>Ecdysozoa</taxon>
        <taxon>Nematoda</taxon>
        <taxon>Chromadorea</taxon>
        <taxon>Rhabditida</taxon>
        <taxon>Rhabditina</taxon>
        <taxon>Rhabditomorpha</taxon>
        <taxon>Rhabditoidea</taxon>
        <taxon>Rhabditidae</taxon>
        <taxon>Peloderinae</taxon>
        <taxon>Caenorhabditis</taxon>
    </lineage>
</organism>
<dbReference type="PROSITE" id="PS51802">
    <property type="entry name" value="ZF_CCHHC"/>
    <property type="match status" value="1"/>
</dbReference>
<proteinExistence type="predicted"/>
<feature type="transmembrane region" description="Helical" evidence="9">
    <location>
        <begin position="105"/>
        <end position="127"/>
    </location>
</feature>
<comment type="subcellular location">
    <subcellularLocation>
        <location evidence="1">Nucleus</location>
    </subcellularLocation>
</comment>
<dbReference type="InterPro" id="IPR002515">
    <property type="entry name" value="Znf_C2H2C"/>
</dbReference>
<keyword evidence="6" id="KW-0804">Transcription</keyword>
<accession>G0NQT6</accession>
<dbReference type="OrthoDB" id="10489059at2759"/>
<sequence>MSETNEVPLPMDSFDSPPTPTQTPQVENQHHQNQQQQQHRPYPQTVPLLEDGFKNLTLVGSIKLYKDVSGSLHIASGYESSAHPHSSSTLETPSFPANSLSQVHFAKFTVVNLSIFALLLLLCYSLLKMDQAPHWDQIPLVKLSWKQLVPLDEKLAGKALSVAVCPVPGCLGWGNVLRQKNAFHRTEEACPVAAHMRQLRNTKDTRHQQLLATPPPPTPQHFVKEVKEEFQHPPPMPPAMVPPLTFEQLPVTEQIRVAYVTMLSTAGRVSSTTFDFIPQQ</sequence>
<evidence type="ECO:0000313" key="10">
    <source>
        <dbReference type="EMBL" id="EGT35898.1"/>
    </source>
</evidence>
<keyword evidence="9" id="KW-0812">Transmembrane</keyword>
<name>G0NQT6_CAEBE</name>
<evidence type="ECO:0000313" key="11">
    <source>
        <dbReference type="Proteomes" id="UP000008068"/>
    </source>
</evidence>
<dbReference type="GO" id="GO:0005634">
    <property type="term" value="C:nucleus"/>
    <property type="evidence" value="ECO:0007669"/>
    <property type="project" value="UniProtKB-SubCell"/>
</dbReference>
<dbReference type="InParanoid" id="G0NQT6"/>
<keyword evidence="5" id="KW-0805">Transcription regulation</keyword>
<evidence type="ECO:0000256" key="8">
    <source>
        <dbReference type="SAM" id="MobiDB-lite"/>
    </source>
</evidence>
<keyword evidence="9" id="KW-0472">Membrane</keyword>